<comment type="caution">
    <text evidence="1">The sequence shown here is derived from an EMBL/GenBank/DDBJ whole genome shotgun (WGS) entry which is preliminary data.</text>
</comment>
<evidence type="ECO:0000313" key="1">
    <source>
        <dbReference type="EMBL" id="MPC83349.1"/>
    </source>
</evidence>
<evidence type="ECO:0000313" key="2">
    <source>
        <dbReference type="Proteomes" id="UP000324222"/>
    </source>
</evidence>
<reference evidence="1 2" key="1">
    <citation type="submission" date="2019-05" db="EMBL/GenBank/DDBJ databases">
        <title>Another draft genome of Portunus trituberculatus and its Hox gene families provides insights of decapod evolution.</title>
        <authorList>
            <person name="Jeong J.-H."/>
            <person name="Song I."/>
            <person name="Kim S."/>
            <person name="Choi T."/>
            <person name="Kim D."/>
            <person name="Ryu S."/>
            <person name="Kim W."/>
        </authorList>
    </citation>
    <scope>NUCLEOTIDE SEQUENCE [LARGE SCALE GENOMIC DNA]</scope>
    <source>
        <tissue evidence="1">Muscle</tissue>
    </source>
</reference>
<organism evidence="1 2">
    <name type="scientific">Portunus trituberculatus</name>
    <name type="common">Swimming crab</name>
    <name type="synonym">Neptunus trituberculatus</name>
    <dbReference type="NCBI Taxonomy" id="210409"/>
    <lineage>
        <taxon>Eukaryota</taxon>
        <taxon>Metazoa</taxon>
        <taxon>Ecdysozoa</taxon>
        <taxon>Arthropoda</taxon>
        <taxon>Crustacea</taxon>
        <taxon>Multicrustacea</taxon>
        <taxon>Malacostraca</taxon>
        <taxon>Eumalacostraca</taxon>
        <taxon>Eucarida</taxon>
        <taxon>Decapoda</taxon>
        <taxon>Pleocyemata</taxon>
        <taxon>Brachyura</taxon>
        <taxon>Eubrachyura</taxon>
        <taxon>Portunoidea</taxon>
        <taxon>Portunidae</taxon>
        <taxon>Portuninae</taxon>
        <taxon>Portunus</taxon>
    </lineage>
</organism>
<protein>
    <submittedName>
        <fullName evidence="1">Uncharacterized protein</fullName>
    </submittedName>
</protein>
<name>A0A5B7IMV8_PORTR</name>
<gene>
    <name evidence="1" type="ORF">E2C01_078057</name>
</gene>
<keyword evidence="2" id="KW-1185">Reference proteome</keyword>
<dbReference type="EMBL" id="VSRR010062282">
    <property type="protein sequence ID" value="MPC83349.1"/>
    <property type="molecule type" value="Genomic_DNA"/>
</dbReference>
<proteinExistence type="predicted"/>
<accession>A0A5B7IMV8</accession>
<sequence>MAFLLTAPLESLST</sequence>
<dbReference type="Proteomes" id="UP000324222">
    <property type="component" value="Unassembled WGS sequence"/>
</dbReference>